<dbReference type="Pfam" id="PF20009">
    <property type="entry name" value="GEVED"/>
    <property type="match status" value="1"/>
</dbReference>
<reference evidence="4 5" key="1">
    <citation type="submission" date="2013-09" db="EMBL/GenBank/DDBJ databases">
        <title>Whole genome shotgun sequence of Vibrio azureus NBRC 104587.</title>
        <authorList>
            <person name="Isaki S."/>
            <person name="Hosoyama A."/>
            <person name="Numata M."/>
            <person name="Hashimoto M."/>
            <person name="Hosoyama Y."/>
            <person name="Tsuchikane K."/>
            <person name="Noguchi M."/>
            <person name="Hirakata S."/>
            <person name="Ichikawa N."/>
            <person name="Ohji S."/>
            <person name="Yamazoe A."/>
            <person name="Fujita N."/>
        </authorList>
    </citation>
    <scope>NUCLEOTIDE SEQUENCE [LARGE SCALE GENOMIC DNA]</scope>
    <source>
        <strain evidence="4 5">NBRC 104587</strain>
    </source>
</reference>
<feature type="signal peptide" evidence="2">
    <location>
        <begin position="1"/>
        <end position="19"/>
    </location>
</feature>
<evidence type="ECO:0000259" key="3">
    <source>
        <dbReference type="Pfam" id="PF20009"/>
    </source>
</evidence>
<dbReference type="EMBL" id="BATL01000096">
    <property type="protein sequence ID" value="GAD77849.1"/>
    <property type="molecule type" value="Genomic_DNA"/>
</dbReference>
<accession>U3C919</accession>
<name>U3C919_9VIBR</name>
<evidence type="ECO:0000256" key="1">
    <source>
        <dbReference type="SAM" id="MobiDB-lite"/>
    </source>
</evidence>
<feature type="region of interest" description="Disordered" evidence="1">
    <location>
        <begin position="653"/>
        <end position="675"/>
    </location>
</feature>
<sequence>MFRRLLMLCSLALPIAVQANPLTLEGDYQTTAGGVNYQVSPNPISWAAFYDLSTSSLPIGSFSMSTSLSGAHELVTSSLQVPNNLQVTSNSNSGFTISADNYNPYVTTKDVLGIGEILISGVSGDGITPYVTKDTSRFFLTFHNKPAFGPLYCHEIQTNQTCPGYPRHYPFNGGNGTVVVQGLSFFDTEMDKLYIHSNQGDAWGISCWDTMNDSSCGDIVLFEDSDESLSRIVKAGNNLFAINKKGEIYCTDLALSSMCDGYPKDLGASFESLAEHMDGIGHEQRGYFFINGQKFMCWDSVSHSICPGWESPIQIHQLSPATWVRAFVGFDANAQPDRVCGLRGFEGLTTSKCVLFSTRAISTHSITNIFLYGDISHFINSQGQAVSVLAGSNSSYAYNWSTGTETAFSDSPWGLYGSFLDSNGCIWFGGHVLDTALAVRLDTTITPMPTSLLDGCKNAKASGSITPKNNYCATGSATVTTWSNIVIENVTASDYSSMQLELSDDNDNLLQTVDVLAGLVGTTFTLDINTVTFNAHDTLKYNVVGVPAANAQTTVPTFHIDFDGPAPEVCFETVASSASCNLDQTVDLTLTSDVDGVTNNLGVSGIYSVNNTCTNLDDFDFGDAPESYGTLAADDGPKHVVISSLYLGSAATDVDPDGIPSTNADGDDNEGSNDEDGVVIQTPFETGKASVIEVLANTGGDEAYLQCWTDWNQSGQFDTDEQFLKNYALSDGSNTIVMDVPIDAQLGSTYMRCRVSALKDLGPTGFGGGGEVEDYAVNVSQGDVNYVYLPSASGWYTAAFEDNWPMMGDYDLNDVVMQYRVILHESS</sequence>
<evidence type="ECO:0000256" key="2">
    <source>
        <dbReference type="SAM" id="SignalP"/>
    </source>
</evidence>
<organism evidence="4 5">
    <name type="scientific">Vibrio azureus NBRC 104587</name>
    <dbReference type="NCBI Taxonomy" id="1219077"/>
    <lineage>
        <taxon>Bacteria</taxon>
        <taxon>Pseudomonadati</taxon>
        <taxon>Pseudomonadota</taxon>
        <taxon>Gammaproteobacteria</taxon>
        <taxon>Vibrionales</taxon>
        <taxon>Vibrionaceae</taxon>
        <taxon>Vibrio</taxon>
    </lineage>
</organism>
<evidence type="ECO:0000313" key="5">
    <source>
        <dbReference type="Proteomes" id="UP000016567"/>
    </source>
</evidence>
<evidence type="ECO:0000313" key="4">
    <source>
        <dbReference type="EMBL" id="GAD77849.1"/>
    </source>
</evidence>
<dbReference type="AlphaFoldDB" id="U3C919"/>
<gene>
    <name evidence="4" type="ORF">VAZ01S_096_00010</name>
</gene>
<feature type="chain" id="PRO_5004639454" description="GEVED domain-containing protein" evidence="2">
    <location>
        <begin position="20"/>
        <end position="827"/>
    </location>
</feature>
<comment type="caution">
    <text evidence="4">The sequence shown here is derived from an EMBL/GenBank/DDBJ whole genome shotgun (WGS) entry which is preliminary data.</text>
</comment>
<dbReference type="STRING" id="1219077.VAZ01S_096_00010"/>
<feature type="domain" description="GEVED" evidence="3">
    <location>
        <begin position="704"/>
        <end position="778"/>
    </location>
</feature>
<dbReference type="NCBIfam" id="TIGR04456">
    <property type="entry name" value="LruC_dom"/>
    <property type="match status" value="1"/>
</dbReference>
<dbReference type="RefSeq" id="WP_021711584.1">
    <property type="nucleotide sequence ID" value="NZ_BATL01000096.1"/>
</dbReference>
<keyword evidence="2" id="KW-0732">Signal</keyword>
<dbReference type="eggNOG" id="COG1044">
    <property type="taxonomic scope" value="Bacteria"/>
</dbReference>
<protein>
    <recommendedName>
        <fullName evidence="3">GEVED domain-containing protein</fullName>
    </recommendedName>
</protein>
<feature type="non-terminal residue" evidence="4">
    <location>
        <position position="827"/>
    </location>
</feature>
<dbReference type="Proteomes" id="UP000016567">
    <property type="component" value="Unassembled WGS sequence"/>
</dbReference>
<keyword evidence="5" id="KW-1185">Reference proteome</keyword>
<feature type="compositionally biased region" description="Acidic residues" evidence="1">
    <location>
        <begin position="665"/>
        <end position="675"/>
    </location>
</feature>
<proteinExistence type="predicted"/>
<dbReference type="InterPro" id="IPR045474">
    <property type="entry name" value="GEVED"/>
</dbReference>
<dbReference type="InterPro" id="IPR031025">
    <property type="entry name" value="LruC_dom"/>
</dbReference>